<evidence type="ECO:0000313" key="1">
    <source>
        <dbReference type="EMBL" id="OAN50191.1"/>
    </source>
</evidence>
<dbReference type="EMBL" id="LWQT01000055">
    <property type="protein sequence ID" value="OAN50191.1"/>
    <property type="molecule type" value="Genomic_DNA"/>
</dbReference>
<protein>
    <recommendedName>
        <fullName evidence="3">Hemin receptor</fullName>
    </recommendedName>
</protein>
<dbReference type="Proteomes" id="UP000078428">
    <property type="component" value="Unassembled WGS sequence"/>
</dbReference>
<reference evidence="1 2" key="1">
    <citation type="submission" date="2016-04" db="EMBL/GenBank/DDBJ databases">
        <title>Draft genome sequence of freshwater magnetotactic bacteria Magnetospirillum marisnigri SP-1 and Magnetospirillum moscoviense BB-1.</title>
        <authorList>
            <person name="Koziaeva V."/>
            <person name="Dziuba M.V."/>
            <person name="Ivanov T.M."/>
            <person name="Kuznetsov B."/>
            <person name="Grouzdev D.S."/>
        </authorList>
    </citation>
    <scope>NUCLEOTIDE SEQUENCE [LARGE SCALE GENOMIC DNA]</scope>
    <source>
        <strain evidence="1 2">SP-1</strain>
    </source>
</reference>
<sequence>MMLAGLKPLAMFCDVVGECHHFPEDEFIPHVASGTLVMREEIYAAVPGERPVRCIYYARPGEEWRIEAAHAIKSAVYSLSRPWAESDDIELGRLLGYSEWEIQAFLDRVRSFRTSA</sequence>
<comment type="caution">
    <text evidence="1">The sequence shown here is derived from an EMBL/GenBank/DDBJ whole genome shotgun (WGS) entry which is preliminary data.</text>
</comment>
<dbReference type="AlphaFoldDB" id="A0A178MNH1"/>
<accession>A0A178MNH1</accession>
<dbReference type="STRING" id="1285242.A6A04_01930"/>
<evidence type="ECO:0008006" key="3">
    <source>
        <dbReference type="Google" id="ProtNLM"/>
    </source>
</evidence>
<evidence type="ECO:0000313" key="2">
    <source>
        <dbReference type="Proteomes" id="UP000078428"/>
    </source>
</evidence>
<dbReference type="RefSeq" id="WP_068492520.1">
    <property type="nucleotide sequence ID" value="NZ_LWQT01000055.1"/>
</dbReference>
<gene>
    <name evidence="1" type="ORF">A6A04_01930</name>
</gene>
<proteinExistence type="predicted"/>
<keyword evidence="2" id="KW-1185">Reference proteome</keyword>
<organism evidence="1 2">
    <name type="scientific">Paramagnetospirillum marisnigri</name>
    <dbReference type="NCBI Taxonomy" id="1285242"/>
    <lineage>
        <taxon>Bacteria</taxon>
        <taxon>Pseudomonadati</taxon>
        <taxon>Pseudomonadota</taxon>
        <taxon>Alphaproteobacteria</taxon>
        <taxon>Rhodospirillales</taxon>
        <taxon>Magnetospirillaceae</taxon>
        <taxon>Paramagnetospirillum</taxon>
    </lineage>
</organism>
<name>A0A178MNH1_9PROT</name>
<dbReference type="OrthoDB" id="7355898at2"/>